<dbReference type="STRING" id="1117702.AQZ52_06810"/>
<keyword evidence="1" id="KW-1133">Transmembrane helix</keyword>
<dbReference type="RefSeq" id="WP_067907633.1">
    <property type="nucleotide sequence ID" value="NZ_KQ954244.1"/>
</dbReference>
<dbReference type="EMBL" id="LLZS01000003">
    <property type="protein sequence ID" value="KUR72907.1"/>
    <property type="molecule type" value="Genomic_DNA"/>
</dbReference>
<feature type="transmembrane region" description="Helical" evidence="1">
    <location>
        <begin position="87"/>
        <end position="108"/>
    </location>
</feature>
<keyword evidence="1" id="KW-0812">Transmembrane</keyword>
<name>A0A124JW32_9SPHN</name>
<dbReference type="InterPro" id="IPR009325">
    <property type="entry name" value="DUF983"/>
</dbReference>
<evidence type="ECO:0008006" key="4">
    <source>
        <dbReference type="Google" id="ProtNLM"/>
    </source>
</evidence>
<proteinExistence type="predicted"/>
<keyword evidence="3" id="KW-1185">Reference proteome</keyword>
<organism evidence="2 3">
    <name type="scientific">Novosphingobium fuchskuhlense</name>
    <dbReference type="NCBI Taxonomy" id="1117702"/>
    <lineage>
        <taxon>Bacteria</taxon>
        <taxon>Pseudomonadati</taxon>
        <taxon>Pseudomonadota</taxon>
        <taxon>Alphaproteobacteria</taxon>
        <taxon>Sphingomonadales</taxon>
        <taxon>Sphingomonadaceae</taxon>
        <taxon>Novosphingobium</taxon>
    </lineage>
</organism>
<dbReference type="Pfam" id="PF06170">
    <property type="entry name" value="DUF983"/>
    <property type="match status" value="1"/>
</dbReference>
<gene>
    <name evidence="2" type="ORF">AQZ52_06810</name>
</gene>
<dbReference type="AlphaFoldDB" id="A0A124JW32"/>
<dbReference type="Proteomes" id="UP000058012">
    <property type="component" value="Unassembled WGS sequence"/>
</dbReference>
<accession>A0A124JW32</accession>
<reference evidence="2 3" key="1">
    <citation type="submission" date="2015-10" db="EMBL/GenBank/DDBJ databases">
        <title>Draft genome sequence of Novosphingobium fuchskuhlense DSM 25065 isolated from a surface water sample of the southwest basin of Lake Grosse Fuchskuhle.</title>
        <authorList>
            <person name="Ruckert C."/>
            <person name="Winkler A."/>
            <person name="Glaeser J."/>
            <person name="Grossart H.-P."/>
            <person name="Kalinowski J."/>
            <person name="Glaeser S."/>
        </authorList>
    </citation>
    <scope>NUCLEOTIDE SEQUENCE [LARGE SCALE GENOMIC DNA]</scope>
    <source>
        <strain evidence="2 3">FNE08-7</strain>
    </source>
</reference>
<evidence type="ECO:0000313" key="3">
    <source>
        <dbReference type="Proteomes" id="UP000058012"/>
    </source>
</evidence>
<evidence type="ECO:0000256" key="1">
    <source>
        <dbReference type="SAM" id="Phobius"/>
    </source>
</evidence>
<protein>
    <recommendedName>
        <fullName evidence="4">DUF983 domain-containing protein</fullName>
    </recommendedName>
</protein>
<feature type="transmembrane region" description="Helical" evidence="1">
    <location>
        <begin position="59"/>
        <end position="75"/>
    </location>
</feature>
<sequence length="124" mass="13159">MTDSTETGQKGQGGLTRAALFGLCPRCRARSLWDAPAGFAPACRGCGLAFADYEPRGRGLYFVLIPLTFLLIAGASKLDDLVRPPLWLLLGGIVLVVPAVIMGALRLVKAWLLIARLRAAGVVP</sequence>
<evidence type="ECO:0000313" key="2">
    <source>
        <dbReference type="EMBL" id="KUR72907.1"/>
    </source>
</evidence>
<comment type="caution">
    <text evidence="2">The sequence shown here is derived from an EMBL/GenBank/DDBJ whole genome shotgun (WGS) entry which is preliminary data.</text>
</comment>
<keyword evidence="1" id="KW-0472">Membrane</keyword>